<dbReference type="AlphaFoldDB" id="A0A8H6XSV8"/>
<dbReference type="Proteomes" id="UP000620124">
    <property type="component" value="Unassembled WGS sequence"/>
</dbReference>
<protein>
    <submittedName>
        <fullName evidence="6">Putative transporter-1</fullName>
    </submittedName>
</protein>
<dbReference type="Gene3D" id="1.20.1250.20">
    <property type="entry name" value="MFS general substrate transporter like domains"/>
    <property type="match status" value="1"/>
</dbReference>
<evidence type="ECO:0000256" key="5">
    <source>
        <dbReference type="SAM" id="Phobius"/>
    </source>
</evidence>
<proteinExistence type="predicted"/>
<dbReference type="InterPro" id="IPR036259">
    <property type="entry name" value="MFS_trans_sf"/>
</dbReference>
<feature type="transmembrane region" description="Helical" evidence="5">
    <location>
        <begin position="75"/>
        <end position="95"/>
    </location>
</feature>
<dbReference type="SUPFAM" id="SSF103473">
    <property type="entry name" value="MFS general substrate transporter"/>
    <property type="match status" value="1"/>
</dbReference>
<evidence type="ECO:0000256" key="1">
    <source>
        <dbReference type="ARBA" id="ARBA00004141"/>
    </source>
</evidence>
<comment type="subcellular location">
    <subcellularLocation>
        <location evidence="1">Membrane</location>
        <topology evidence="1">Multi-pass membrane protein</topology>
    </subcellularLocation>
</comment>
<keyword evidence="2 5" id="KW-0812">Transmembrane</keyword>
<reference evidence="6" key="1">
    <citation type="submission" date="2020-05" db="EMBL/GenBank/DDBJ databases">
        <title>Mycena genomes resolve the evolution of fungal bioluminescence.</title>
        <authorList>
            <person name="Tsai I.J."/>
        </authorList>
    </citation>
    <scope>NUCLEOTIDE SEQUENCE</scope>
    <source>
        <strain evidence="6">CCC161011</strain>
    </source>
</reference>
<dbReference type="GO" id="GO:0022857">
    <property type="term" value="F:transmembrane transporter activity"/>
    <property type="evidence" value="ECO:0007669"/>
    <property type="project" value="TreeGrafter"/>
</dbReference>
<dbReference type="GO" id="GO:0016020">
    <property type="term" value="C:membrane"/>
    <property type="evidence" value="ECO:0007669"/>
    <property type="project" value="UniProtKB-SubCell"/>
</dbReference>
<dbReference type="OrthoDB" id="6770063at2759"/>
<sequence length="106" mass="11820">MHWAAVDAAVFVYMFGNQIAGMAMQAYVMDAYAEHTSSALAASHFPRSLAAFLFPLFAPAMYEALRYGWSRGNTMLALCGLVIALPAPGIIWVWGERLRRRARESY</sequence>
<feature type="transmembrane region" description="Helical" evidence="5">
    <location>
        <begin position="6"/>
        <end position="28"/>
    </location>
</feature>
<dbReference type="PANTHER" id="PTHR23502">
    <property type="entry name" value="MAJOR FACILITATOR SUPERFAMILY"/>
    <property type="match status" value="1"/>
</dbReference>
<dbReference type="EMBL" id="JACAZI010000013">
    <property type="protein sequence ID" value="KAF7345976.1"/>
    <property type="molecule type" value="Genomic_DNA"/>
</dbReference>
<keyword evidence="4 5" id="KW-0472">Membrane</keyword>
<name>A0A8H6XSV8_9AGAR</name>
<organism evidence="6 7">
    <name type="scientific">Mycena venus</name>
    <dbReference type="NCBI Taxonomy" id="2733690"/>
    <lineage>
        <taxon>Eukaryota</taxon>
        <taxon>Fungi</taxon>
        <taxon>Dikarya</taxon>
        <taxon>Basidiomycota</taxon>
        <taxon>Agaricomycotina</taxon>
        <taxon>Agaricomycetes</taxon>
        <taxon>Agaricomycetidae</taxon>
        <taxon>Agaricales</taxon>
        <taxon>Marasmiineae</taxon>
        <taxon>Mycenaceae</taxon>
        <taxon>Mycena</taxon>
    </lineage>
</organism>
<evidence type="ECO:0000256" key="4">
    <source>
        <dbReference type="ARBA" id="ARBA00023136"/>
    </source>
</evidence>
<comment type="caution">
    <text evidence="6">The sequence shown here is derived from an EMBL/GenBank/DDBJ whole genome shotgun (WGS) entry which is preliminary data.</text>
</comment>
<accession>A0A8H6XSV8</accession>
<evidence type="ECO:0000313" key="6">
    <source>
        <dbReference type="EMBL" id="KAF7345976.1"/>
    </source>
</evidence>
<gene>
    <name evidence="6" type="ORF">MVEN_01620200</name>
</gene>
<keyword evidence="3 5" id="KW-1133">Transmembrane helix</keyword>
<evidence type="ECO:0000256" key="2">
    <source>
        <dbReference type="ARBA" id="ARBA00022692"/>
    </source>
</evidence>
<evidence type="ECO:0000313" key="7">
    <source>
        <dbReference type="Proteomes" id="UP000620124"/>
    </source>
</evidence>
<evidence type="ECO:0000256" key="3">
    <source>
        <dbReference type="ARBA" id="ARBA00022989"/>
    </source>
</evidence>
<keyword evidence="7" id="KW-1185">Reference proteome</keyword>
<dbReference type="PANTHER" id="PTHR23502:SF60">
    <property type="entry name" value="MAJOR FACILITATOR SUPERFAMILY (MFS) PROFILE DOMAIN-CONTAINING PROTEIN-RELATED"/>
    <property type="match status" value="1"/>
</dbReference>